<dbReference type="PROSITE" id="PS51273">
    <property type="entry name" value="GATASE_TYPE_1"/>
    <property type="match status" value="1"/>
</dbReference>
<dbReference type="PIRSF" id="PIRSF000495">
    <property type="entry name" value="Amidotransf_hisH"/>
    <property type="match status" value="1"/>
</dbReference>
<dbReference type="AlphaFoldDB" id="A0A2S7DA40"/>
<comment type="catalytic activity">
    <reaction evidence="10 12">
        <text>5-[(5-phospho-1-deoxy-D-ribulos-1-ylimino)methylamino]-1-(5-phospho-beta-D-ribosyl)imidazole-4-carboxamide + L-glutamine = D-erythro-1-(imidazol-4-yl)glycerol 3-phosphate + 5-amino-1-(5-phospho-beta-D-ribosyl)imidazole-4-carboxamide + L-glutamate + H(+)</text>
        <dbReference type="Rhea" id="RHEA:24793"/>
        <dbReference type="ChEBI" id="CHEBI:15378"/>
        <dbReference type="ChEBI" id="CHEBI:29985"/>
        <dbReference type="ChEBI" id="CHEBI:58278"/>
        <dbReference type="ChEBI" id="CHEBI:58359"/>
        <dbReference type="ChEBI" id="CHEBI:58475"/>
        <dbReference type="ChEBI" id="CHEBI:58525"/>
        <dbReference type="EC" id="4.3.2.10"/>
    </reaction>
</comment>
<evidence type="ECO:0000256" key="11">
    <source>
        <dbReference type="ARBA" id="ARBA00049534"/>
    </source>
</evidence>
<keyword evidence="6 12" id="KW-0378">Hydrolase</keyword>
<name>A0A2S7DA40_9XANT</name>
<dbReference type="SUPFAM" id="SSF52317">
    <property type="entry name" value="Class I glutamine amidotransferase-like"/>
    <property type="match status" value="1"/>
</dbReference>
<dbReference type="PANTHER" id="PTHR42701">
    <property type="entry name" value="IMIDAZOLE GLYCEROL PHOSPHATE SYNTHASE SUBUNIT HISH"/>
    <property type="match status" value="1"/>
</dbReference>
<dbReference type="RefSeq" id="WP_104588858.1">
    <property type="nucleotide sequence ID" value="NZ_JAJGQH010000005.1"/>
</dbReference>
<comment type="function">
    <text evidence="12">IGPS catalyzes the conversion of PRFAR and glutamine to IGP, AICAR and glutamate. The HisH subunit catalyzes the hydrolysis of glutamine to glutamate and ammonia as part of the synthesis of IGP and AICAR. The resulting ammonia molecule is channeled to the active site of HisF.</text>
</comment>
<dbReference type="GO" id="GO:0005737">
    <property type="term" value="C:cytoplasm"/>
    <property type="evidence" value="ECO:0007669"/>
    <property type="project" value="UniProtKB-SubCell"/>
</dbReference>
<dbReference type="UniPathway" id="UPA00031">
    <property type="reaction ID" value="UER00010"/>
</dbReference>
<dbReference type="CDD" id="cd01748">
    <property type="entry name" value="GATase1_IGP_Synthase"/>
    <property type="match status" value="1"/>
</dbReference>
<evidence type="ECO:0000256" key="8">
    <source>
        <dbReference type="ARBA" id="ARBA00023102"/>
    </source>
</evidence>
<evidence type="ECO:0000256" key="7">
    <source>
        <dbReference type="ARBA" id="ARBA00022962"/>
    </source>
</evidence>
<comment type="caution">
    <text evidence="15">The sequence shown here is derived from an EMBL/GenBank/DDBJ whole genome shotgun (WGS) entry which is preliminary data.</text>
</comment>
<comment type="subcellular location">
    <subcellularLocation>
        <location evidence="1 12">Cytoplasm</location>
    </subcellularLocation>
</comment>
<evidence type="ECO:0000256" key="9">
    <source>
        <dbReference type="ARBA" id="ARBA00023239"/>
    </source>
</evidence>
<dbReference type="InterPro" id="IPR017926">
    <property type="entry name" value="GATASE"/>
</dbReference>
<dbReference type="EMBL" id="MDEH01000017">
    <property type="protein sequence ID" value="PPU70686.1"/>
    <property type="molecule type" value="Genomic_DNA"/>
</dbReference>
<evidence type="ECO:0000256" key="13">
    <source>
        <dbReference type="PIRSR" id="PIRSR000495-1"/>
    </source>
</evidence>
<keyword evidence="5 12" id="KW-0028">Amino-acid biosynthesis</keyword>
<organism evidence="15 16">
    <name type="scientific">Xanthomonas melonis</name>
    <dbReference type="NCBI Taxonomy" id="56456"/>
    <lineage>
        <taxon>Bacteria</taxon>
        <taxon>Pseudomonadati</taxon>
        <taxon>Pseudomonadota</taxon>
        <taxon>Gammaproteobacteria</taxon>
        <taxon>Lysobacterales</taxon>
        <taxon>Lysobacteraceae</taxon>
        <taxon>Xanthomonas</taxon>
    </lineage>
</organism>
<feature type="active site" description="Nucleophile" evidence="12 13">
    <location>
        <position position="78"/>
    </location>
</feature>
<evidence type="ECO:0000256" key="12">
    <source>
        <dbReference type="HAMAP-Rule" id="MF_00278"/>
    </source>
</evidence>
<dbReference type="GO" id="GO:0004359">
    <property type="term" value="F:glutaminase activity"/>
    <property type="evidence" value="ECO:0007669"/>
    <property type="project" value="UniProtKB-EC"/>
</dbReference>
<evidence type="ECO:0000256" key="4">
    <source>
        <dbReference type="ARBA" id="ARBA00022490"/>
    </source>
</evidence>
<keyword evidence="8 12" id="KW-0368">Histidine biosynthesis</keyword>
<evidence type="ECO:0000256" key="1">
    <source>
        <dbReference type="ARBA" id="ARBA00004496"/>
    </source>
</evidence>
<feature type="active site" evidence="12 13">
    <location>
        <position position="181"/>
    </location>
</feature>
<gene>
    <name evidence="12 15" type="primary">hisH</name>
    <name evidence="15" type="ORF">XmelCFBP4644_19510</name>
</gene>
<evidence type="ECO:0000256" key="10">
    <source>
        <dbReference type="ARBA" id="ARBA00047838"/>
    </source>
</evidence>
<evidence type="ECO:0000256" key="5">
    <source>
        <dbReference type="ARBA" id="ARBA00022605"/>
    </source>
</evidence>
<dbReference type="InterPro" id="IPR029062">
    <property type="entry name" value="Class_I_gatase-like"/>
</dbReference>
<keyword evidence="7 12" id="KW-0315">Glutamine amidotransferase</keyword>
<proteinExistence type="inferred from homology"/>
<keyword evidence="9 12" id="KW-0456">Lyase</keyword>
<dbReference type="Pfam" id="PF00117">
    <property type="entry name" value="GATase"/>
    <property type="match status" value="1"/>
</dbReference>
<dbReference type="Proteomes" id="UP000239865">
    <property type="component" value="Unassembled WGS sequence"/>
</dbReference>
<dbReference type="NCBIfam" id="TIGR01855">
    <property type="entry name" value="IMP_synth_hisH"/>
    <property type="match status" value="1"/>
</dbReference>
<dbReference type="Gene3D" id="3.40.50.880">
    <property type="match status" value="1"/>
</dbReference>
<dbReference type="GO" id="GO:0000105">
    <property type="term" value="P:L-histidine biosynthetic process"/>
    <property type="evidence" value="ECO:0007669"/>
    <property type="project" value="UniProtKB-UniRule"/>
</dbReference>
<evidence type="ECO:0000256" key="2">
    <source>
        <dbReference type="ARBA" id="ARBA00005091"/>
    </source>
</evidence>
<comment type="catalytic activity">
    <reaction evidence="11 12">
        <text>L-glutamine + H2O = L-glutamate + NH4(+)</text>
        <dbReference type="Rhea" id="RHEA:15889"/>
        <dbReference type="ChEBI" id="CHEBI:15377"/>
        <dbReference type="ChEBI" id="CHEBI:28938"/>
        <dbReference type="ChEBI" id="CHEBI:29985"/>
        <dbReference type="ChEBI" id="CHEBI:58359"/>
        <dbReference type="EC" id="3.5.1.2"/>
    </reaction>
</comment>
<dbReference type="EC" id="3.5.1.2" evidence="12"/>
<evidence type="ECO:0000259" key="14">
    <source>
        <dbReference type="Pfam" id="PF00117"/>
    </source>
</evidence>
<evidence type="ECO:0000256" key="6">
    <source>
        <dbReference type="ARBA" id="ARBA00022801"/>
    </source>
</evidence>
<dbReference type="HAMAP" id="MF_00278">
    <property type="entry name" value="HisH"/>
    <property type="match status" value="1"/>
</dbReference>
<dbReference type="GO" id="GO:0016829">
    <property type="term" value="F:lyase activity"/>
    <property type="evidence" value="ECO:0007669"/>
    <property type="project" value="UniProtKB-KW"/>
</dbReference>
<dbReference type="PANTHER" id="PTHR42701:SF1">
    <property type="entry name" value="IMIDAZOLE GLYCEROL PHOSPHATE SYNTHASE SUBUNIT HISH"/>
    <property type="match status" value="1"/>
</dbReference>
<dbReference type="OrthoDB" id="9807137at2"/>
<dbReference type="InterPro" id="IPR010139">
    <property type="entry name" value="Imidazole-glycPsynth_HisH"/>
</dbReference>
<accession>A0A2S7DA40</accession>
<sequence>MTDLALIDAGGANLGSVRYALERLGVEARVVRDAAGLQGAQRVILPGVGAAPEAMARLRAQGLVEPLQQLQVPVIGICLGMQLLFEHSEEGDVDCLGLLPGIVRHMTPALGIRVPHMGWNQLLPLRESALLAGLPERASAYFVHGYAAPVTADTVAACDHGGLFTAVVQQGLRCGAQFHPERSADTGARILRNFLEMSFP</sequence>
<reference evidence="15 16" key="1">
    <citation type="submission" date="2016-08" db="EMBL/GenBank/DDBJ databases">
        <authorList>
            <person name="Seilhamer J.J."/>
        </authorList>
    </citation>
    <scope>NUCLEOTIDE SEQUENCE [LARGE SCALE GENOMIC DNA]</scope>
    <source>
        <strain evidence="15 16">CFBP4644</strain>
    </source>
</reference>
<comment type="pathway">
    <text evidence="2 12">Amino-acid biosynthesis; L-histidine biosynthesis; L-histidine from 5-phospho-alpha-D-ribose 1-diphosphate: step 5/9.</text>
</comment>
<comment type="subunit">
    <text evidence="3 12">Heterodimer of HisH and HisF.</text>
</comment>
<evidence type="ECO:0000313" key="16">
    <source>
        <dbReference type="Proteomes" id="UP000239865"/>
    </source>
</evidence>
<dbReference type="EC" id="4.3.2.10" evidence="12"/>
<protein>
    <recommendedName>
        <fullName evidence="12">Imidazole glycerol phosphate synthase subunit HisH</fullName>
        <ecNumber evidence="12">4.3.2.10</ecNumber>
    </recommendedName>
    <alternativeName>
        <fullName evidence="12">IGP synthase glutaminase subunit</fullName>
        <ecNumber evidence="12">3.5.1.2</ecNumber>
    </alternativeName>
    <alternativeName>
        <fullName evidence="12">IGP synthase subunit HisH</fullName>
    </alternativeName>
    <alternativeName>
        <fullName evidence="12">ImGP synthase subunit HisH</fullName>
        <shortName evidence="12">IGPS subunit HisH</shortName>
    </alternativeName>
</protein>
<dbReference type="FunFam" id="3.40.50.880:FF:000009">
    <property type="entry name" value="Imidazole glycerol phosphate synthase subunit HisH"/>
    <property type="match status" value="1"/>
</dbReference>
<feature type="active site" evidence="12 13">
    <location>
        <position position="179"/>
    </location>
</feature>
<keyword evidence="4 12" id="KW-0963">Cytoplasm</keyword>
<dbReference type="GO" id="GO:0000107">
    <property type="term" value="F:imidazoleglycerol-phosphate synthase activity"/>
    <property type="evidence" value="ECO:0007669"/>
    <property type="project" value="UniProtKB-UniRule"/>
</dbReference>
<feature type="domain" description="Glutamine amidotransferase" evidence="14">
    <location>
        <begin position="6"/>
        <end position="195"/>
    </location>
</feature>
<evidence type="ECO:0000313" key="15">
    <source>
        <dbReference type="EMBL" id="PPU70686.1"/>
    </source>
</evidence>
<evidence type="ECO:0000256" key="3">
    <source>
        <dbReference type="ARBA" id="ARBA00011152"/>
    </source>
</evidence>